<dbReference type="InterPro" id="IPR003593">
    <property type="entry name" value="AAA+_ATPase"/>
</dbReference>
<reference evidence="6 7" key="1">
    <citation type="journal article" date="2015" name="Int. J. Syst. Evol. Microbiol.">
        <title>Thermococcus eurythermalis sp. nov., a conditional piezophilic hyperthermophilic archaeon with a wide temperature range isolated from an oil-immersed chimney in the Guaymas Basin.</title>
        <authorList>
            <person name="Zhao W."/>
            <person name="Zeng X."/>
            <person name="Xiao X."/>
        </authorList>
    </citation>
    <scope>NUCLEOTIDE SEQUENCE [LARGE SCALE GENOMIC DNA]</scope>
    <source>
        <strain evidence="6 7">A501</strain>
    </source>
</reference>
<evidence type="ECO:0000313" key="6">
    <source>
        <dbReference type="EMBL" id="AIU69628.1"/>
    </source>
</evidence>
<keyword evidence="7" id="KW-1185">Reference proteome</keyword>
<dbReference type="GeneID" id="25152665"/>
<name>A0A097QT42_9EURY</name>
<dbReference type="PANTHER" id="PTHR43335">
    <property type="entry name" value="ABC TRANSPORTER, ATP-BINDING PROTEIN"/>
    <property type="match status" value="1"/>
</dbReference>
<dbReference type="Proteomes" id="UP000029980">
    <property type="component" value="Chromosome"/>
</dbReference>
<dbReference type="EMBL" id="CP008887">
    <property type="protein sequence ID" value="AIU69628.1"/>
    <property type="molecule type" value="Genomic_DNA"/>
</dbReference>
<dbReference type="Pfam" id="PF00005">
    <property type="entry name" value="ABC_tran"/>
    <property type="match status" value="1"/>
</dbReference>
<dbReference type="SUPFAM" id="SSF52540">
    <property type="entry name" value="P-loop containing nucleoside triphosphate hydrolases"/>
    <property type="match status" value="1"/>
</dbReference>
<protein>
    <submittedName>
        <fullName evidence="6">ABC transporter</fullName>
    </submittedName>
</protein>
<comment type="similarity">
    <text evidence="1">Belongs to the ABC transporter superfamily.</text>
</comment>
<evidence type="ECO:0000259" key="5">
    <source>
        <dbReference type="PROSITE" id="PS50893"/>
    </source>
</evidence>
<organism evidence="6 7">
    <name type="scientific">Thermococcus eurythermalis</name>
    <dbReference type="NCBI Taxonomy" id="1505907"/>
    <lineage>
        <taxon>Archaea</taxon>
        <taxon>Methanobacteriati</taxon>
        <taxon>Methanobacteriota</taxon>
        <taxon>Thermococci</taxon>
        <taxon>Thermococcales</taxon>
        <taxon>Thermococcaceae</taxon>
        <taxon>Thermococcus</taxon>
    </lineage>
</organism>
<dbReference type="PANTHER" id="PTHR43335:SF4">
    <property type="entry name" value="ABC TRANSPORTER, ATP-BINDING PROTEIN"/>
    <property type="match status" value="1"/>
</dbReference>
<evidence type="ECO:0000313" key="7">
    <source>
        <dbReference type="Proteomes" id="UP000029980"/>
    </source>
</evidence>
<dbReference type="KEGG" id="teu:TEU_04345"/>
<evidence type="ECO:0000256" key="3">
    <source>
        <dbReference type="ARBA" id="ARBA00022741"/>
    </source>
</evidence>
<feature type="domain" description="ABC transporter" evidence="5">
    <location>
        <begin position="2"/>
        <end position="231"/>
    </location>
</feature>
<keyword evidence="4" id="KW-0067">ATP-binding</keyword>
<dbReference type="InterPro" id="IPR003439">
    <property type="entry name" value="ABC_transporter-like_ATP-bd"/>
</dbReference>
<dbReference type="RefSeq" id="WP_050002608.1">
    <property type="nucleotide sequence ID" value="NZ_CP008887.1"/>
</dbReference>
<dbReference type="STRING" id="1505907.TEU_04345"/>
<accession>A0A097QT42</accession>
<dbReference type="InterPro" id="IPR027417">
    <property type="entry name" value="P-loop_NTPase"/>
</dbReference>
<dbReference type="AlphaFoldDB" id="A0A097QT42"/>
<evidence type="ECO:0000256" key="2">
    <source>
        <dbReference type="ARBA" id="ARBA00022448"/>
    </source>
</evidence>
<gene>
    <name evidence="6" type="ORF">TEU_04345</name>
</gene>
<dbReference type="SMART" id="SM00382">
    <property type="entry name" value="AAA"/>
    <property type="match status" value="1"/>
</dbReference>
<dbReference type="PROSITE" id="PS50893">
    <property type="entry name" value="ABC_TRANSPORTER_2"/>
    <property type="match status" value="1"/>
</dbReference>
<dbReference type="OrthoDB" id="40048at2157"/>
<dbReference type="GO" id="GO:0016887">
    <property type="term" value="F:ATP hydrolysis activity"/>
    <property type="evidence" value="ECO:0007669"/>
    <property type="project" value="InterPro"/>
</dbReference>
<dbReference type="GO" id="GO:0005524">
    <property type="term" value="F:ATP binding"/>
    <property type="evidence" value="ECO:0007669"/>
    <property type="project" value="UniProtKB-KW"/>
</dbReference>
<keyword evidence="2" id="KW-0813">Transport</keyword>
<keyword evidence="3" id="KW-0547">Nucleotide-binding</keyword>
<dbReference type="Gene3D" id="3.40.50.300">
    <property type="entry name" value="P-loop containing nucleotide triphosphate hydrolases"/>
    <property type="match status" value="1"/>
</dbReference>
<proteinExistence type="inferred from homology"/>
<dbReference type="HOGENOM" id="CLU_000604_1_2_2"/>
<dbReference type="CDD" id="cd03230">
    <property type="entry name" value="ABC_DR_subfamily_A"/>
    <property type="match status" value="1"/>
</dbReference>
<sequence>MLEVENISAGYGKENVINDISFTIKKGELYVLLGPNGSGKTTTFRAISGIIPLSKGRVIIEGIDLEREPELAKRKLGYLPEGERVYPNISVYKNLLFFAEIYDVDRGKIDVVLKEFGLEKYKNSPAGYLSRGMRKKLALARALLHDPEVIILDEPFSNLDMSTVLRLRDEIKKMIENDRIILFSTHILSELQYFEDVNCRVAFINEGRIILERELEELAGSVNNILVVFRVNDKTRAREVLTSLGYDVSIEQSGVVVRVSNYHKEVPAILKVLLTHDITVYEARPKESPVERFYRDFVDI</sequence>
<evidence type="ECO:0000256" key="4">
    <source>
        <dbReference type="ARBA" id="ARBA00022840"/>
    </source>
</evidence>
<evidence type="ECO:0000256" key="1">
    <source>
        <dbReference type="ARBA" id="ARBA00005417"/>
    </source>
</evidence>